<dbReference type="GO" id="GO:0004674">
    <property type="term" value="F:protein serine/threonine kinase activity"/>
    <property type="evidence" value="ECO:0007669"/>
    <property type="project" value="UniProtKB-UniRule"/>
</dbReference>
<evidence type="ECO:0000256" key="2">
    <source>
        <dbReference type="ARBA" id="ARBA00022679"/>
    </source>
</evidence>
<evidence type="ECO:0000256" key="11">
    <source>
        <dbReference type="RuleBase" id="RU369118"/>
    </source>
</evidence>
<dbReference type="PROSITE" id="PS00107">
    <property type="entry name" value="PROTEIN_KINASE_ATP"/>
    <property type="match status" value="1"/>
</dbReference>
<evidence type="ECO:0000256" key="3">
    <source>
        <dbReference type="ARBA" id="ARBA00022741"/>
    </source>
</evidence>
<dbReference type="Pfam" id="PF00069">
    <property type="entry name" value="Pkinase"/>
    <property type="match status" value="1"/>
</dbReference>
<dbReference type="GO" id="GO:0005829">
    <property type="term" value="C:cytosol"/>
    <property type="evidence" value="ECO:0007669"/>
    <property type="project" value="TreeGrafter"/>
</dbReference>
<dbReference type="GO" id="GO:0005524">
    <property type="term" value="F:ATP binding"/>
    <property type="evidence" value="ECO:0007669"/>
    <property type="project" value="UniProtKB-UniRule"/>
</dbReference>
<dbReference type="EMBL" id="JABEZY010000003">
    <property type="protein sequence ID" value="MBA0735009.1"/>
    <property type="molecule type" value="Genomic_DNA"/>
</dbReference>
<keyword evidence="14" id="KW-1185">Reference proteome</keyword>
<dbReference type="Gene3D" id="3.30.200.20">
    <property type="entry name" value="Phosphorylase Kinase, domain 1"/>
    <property type="match status" value="1"/>
</dbReference>
<keyword evidence="4 11" id="KW-0418">Kinase</keyword>
<dbReference type="FunFam" id="1.10.510.10:FF:000059">
    <property type="entry name" value="Casein kinase II subunit alpha"/>
    <property type="match status" value="1"/>
</dbReference>
<evidence type="ECO:0000256" key="4">
    <source>
        <dbReference type="ARBA" id="ARBA00022777"/>
    </source>
</evidence>
<dbReference type="PROSITE" id="PS50011">
    <property type="entry name" value="PROTEIN_KINASE_DOM"/>
    <property type="match status" value="1"/>
</dbReference>
<evidence type="ECO:0000313" key="14">
    <source>
        <dbReference type="Proteomes" id="UP000593579"/>
    </source>
</evidence>
<comment type="catalytic activity">
    <reaction evidence="7 11">
        <text>L-seryl-[protein] + ATP = O-phospho-L-seryl-[protein] + ADP + H(+)</text>
        <dbReference type="Rhea" id="RHEA:17989"/>
        <dbReference type="Rhea" id="RHEA-COMP:9863"/>
        <dbReference type="Rhea" id="RHEA-COMP:11604"/>
        <dbReference type="ChEBI" id="CHEBI:15378"/>
        <dbReference type="ChEBI" id="CHEBI:29999"/>
        <dbReference type="ChEBI" id="CHEBI:30616"/>
        <dbReference type="ChEBI" id="CHEBI:83421"/>
        <dbReference type="ChEBI" id="CHEBI:456216"/>
        <dbReference type="EC" id="2.7.11.1"/>
    </reaction>
</comment>
<gene>
    <name evidence="13" type="ORF">Gogos_018894</name>
</gene>
<feature type="binding site" evidence="9">
    <location>
        <position position="159"/>
    </location>
    <ligand>
        <name>ATP</name>
        <dbReference type="ChEBI" id="CHEBI:30616"/>
    </ligand>
</feature>
<dbReference type="Gene3D" id="1.10.510.10">
    <property type="entry name" value="Transferase(Phosphotransferase) domain 1"/>
    <property type="match status" value="1"/>
</dbReference>
<evidence type="ECO:0000256" key="9">
    <source>
        <dbReference type="PROSITE-ProRule" id="PRU10141"/>
    </source>
</evidence>
<evidence type="ECO:0000256" key="10">
    <source>
        <dbReference type="RuleBase" id="RU000304"/>
    </source>
</evidence>
<name>A0A7J9BFR7_GOSGO</name>
<dbReference type="InterPro" id="IPR017441">
    <property type="entry name" value="Protein_kinase_ATP_BS"/>
</dbReference>
<dbReference type="GO" id="GO:0005634">
    <property type="term" value="C:nucleus"/>
    <property type="evidence" value="ECO:0007669"/>
    <property type="project" value="TreeGrafter"/>
</dbReference>
<dbReference type="CDD" id="cd14132">
    <property type="entry name" value="STKc_CK2_alpha"/>
    <property type="match status" value="1"/>
</dbReference>
<comment type="function">
    <text evidence="11">Casein kinases are operationally defined by their preferential utilization of acidic proteins as substrates.</text>
</comment>
<protein>
    <recommendedName>
        <fullName evidence="11">Casein kinase II subunit alpha</fullName>
        <shortName evidence="11">CK II alpha</shortName>
        <ecNumber evidence="11">2.7.11.1</ecNumber>
    </recommendedName>
</protein>
<accession>A0A7J9BFR7</accession>
<dbReference type="Proteomes" id="UP000593579">
    <property type="component" value="Unassembled WGS sequence"/>
</dbReference>
<dbReference type="EC" id="2.7.11.1" evidence="11"/>
<organism evidence="13 14">
    <name type="scientific">Gossypium gossypioides</name>
    <name type="common">Mexican cotton</name>
    <name type="synonym">Selera gossypioides</name>
    <dbReference type="NCBI Taxonomy" id="34282"/>
    <lineage>
        <taxon>Eukaryota</taxon>
        <taxon>Viridiplantae</taxon>
        <taxon>Streptophyta</taxon>
        <taxon>Embryophyta</taxon>
        <taxon>Tracheophyta</taxon>
        <taxon>Spermatophyta</taxon>
        <taxon>Magnoliopsida</taxon>
        <taxon>eudicotyledons</taxon>
        <taxon>Gunneridae</taxon>
        <taxon>Pentapetalae</taxon>
        <taxon>rosids</taxon>
        <taxon>malvids</taxon>
        <taxon>Malvales</taxon>
        <taxon>Malvaceae</taxon>
        <taxon>Malvoideae</taxon>
        <taxon>Gossypium</taxon>
    </lineage>
</organism>
<evidence type="ECO:0000256" key="6">
    <source>
        <dbReference type="ARBA" id="ARBA00047899"/>
    </source>
</evidence>
<dbReference type="SMART" id="SM00220">
    <property type="entry name" value="S_TKc"/>
    <property type="match status" value="1"/>
</dbReference>
<evidence type="ECO:0000313" key="13">
    <source>
        <dbReference type="EMBL" id="MBA0735009.1"/>
    </source>
</evidence>
<reference evidence="13 14" key="1">
    <citation type="journal article" date="2019" name="Genome Biol. Evol.">
        <title>Insights into the evolution of the New World diploid cottons (Gossypium, subgenus Houzingenia) based on genome sequencing.</title>
        <authorList>
            <person name="Grover C.E."/>
            <person name="Arick M.A. 2nd"/>
            <person name="Thrash A."/>
            <person name="Conover J.L."/>
            <person name="Sanders W.S."/>
            <person name="Peterson D.G."/>
            <person name="Frelichowski J.E."/>
            <person name="Scheffler J.A."/>
            <person name="Scheffler B.E."/>
            <person name="Wendel J.F."/>
        </authorList>
    </citation>
    <scope>NUCLEOTIDE SEQUENCE [LARGE SCALE GENOMIC DNA]</scope>
    <source>
        <strain evidence="13">5</strain>
        <tissue evidence="13">Leaf</tissue>
    </source>
</reference>
<dbReference type="InterPro" id="IPR008271">
    <property type="entry name" value="Ser/Thr_kinase_AS"/>
</dbReference>
<dbReference type="GO" id="GO:0106310">
    <property type="term" value="F:protein serine kinase activity"/>
    <property type="evidence" value="ECO:0007669"/>
    <property type="project" value="UniProtKB-UniRule"/>
</dbReference>
<evidence type="ECO:0000256" key="8">
    <source>
        <dbReference type="ARBA" id="ARBA00061236"/>
    </source>
</evidence>
<dbReference type="PROSITE" id="PS00108">
    <property type="entry name" value="PROTEIN_KINASE_ST"/>
    <property type="match status" value="1"/>
</dbReference>
<dbReference type="AlphaFoldDB" id="A0A7J9BFR7"/>
<dbReference type="InterPro" id="IPR011009">
    <property type="entry name" value="Kinase-like_dom_sf"/>
</dbReference>
<sequence length="434" mass="50618">MAVRPLNFTTISLHHRHRHRLRLRLSLFFSPSPISSSLASTLSFLRGIASKTSYSAVSQQQQQQQKLRKELLFKELKETETLAQKIGKAIRRPGVPSKSRVYAEVNVIRPKEYWDYESLTIQWGREQDDYEVVRKVGRGKYSEVFEGVHCTDNEKCIIKILKPVKKKKIKREIKILQNLCGGPNIVKLLDIVRDQQSKTPSLIFEYVNNTDFKALDYCHSQGIMHRDVKPHNVMIDHEQRKLRLIDWGLAEFYHPGKEYNVRVASRYFKGPELLVDLQDYDYSLDLWSLGCMFAGMGCAIQIFRKEPFFYGHDNYDQLIKIAKVLGTDELNAYLNKYGIELDPQLAFIVGRHSRKPWTKFINAENQHLALPEAIDFLDKLLRYDHLERLTAKEAMKCGKQQNSYLACQIHNNDDVKTWHLLSSYAWLDPLPFVE</sequence>
<dbReference type="PANTHER" id="PTHR24054">
    <property type="entry name" value="CASEIN KINASE II SUBUNIT ALPHA"/>
    <property type="match status" value="1"/>
</dbReference>
<dbReference type="GO" id="GO:0005956">
    <property type="term" value="C:protein kinase CK2 complex"/>
    <property type="evidence" value="ECO:0007669"/>
    <property type="project" value="TreeGrafter"/>
</dbReference>
<dbReference type="Pfam" id="PF07714">
    <property type="entry name" value="PK_Tyr_Ser-Thr"/>
    <property type="match status" value="1"/>
</dbReference>
<dbReference type="InterPro" id="IPR045216">
    <property type="entry name" value="CK2_alpha"/>
</dbReference>
<keyword evidence="3 9" id="KW-0547">Nucleotide-binding</keyword>
<keyword evidence="5 9" id="KW-0067">ATP-binding</keyword>
<keyword evidence="2 11" id="KW-0808">Transferase</keyword>
<comment type="catalytic activity">
    <reaction evidence="6 11">
        <text>L-threonyl-[protein] + ATP = O-phospho-L-threonyl-[protein] + ADP + H(+)</text>
        <dbReference type="Rhea" id="RHEA:46608"/>
        <dbReference type="Rhea" id="RHEA-COMP:11060"/>
        <dbReference type="Rhea" id="RHEA-COMP:11605"/>
        <dbReference type="ChEBI" id="CHEBI:15378"/>
        <dbReference type="ChEBI" id="CHEBI:30013"/>
        <dbReference type="ChEBI" id="CHEBI:30616"/>
        <dbReference type="ChEBI" id="CHEBI:61977"/>
        <dbReference type="ChEBI" id="CHEBI:456216"/>
        <dbReference type="EC" id="2.7.11.1"/>
    </reaction>
</comment>
<dbReference type="PANTHER" id="PTHR24054:SF0">
    <property type="entry name" value="CASEIN KINASE II SUBUNIT ALPHA"/>
    <property type="match status" value="1"/>
</dbReference>
<evidence type="ECO:0000256" key="1">
    <source>
        <dbReference type="ARBA" id="ARBA00022527"/>
    </source>
</evidence>
<dbReference type="FunFam" id="3.30.200.20:FF:000088">
    <property type="entry name" value="Casein kinase II subunit alpha"/>
    <property type="match status" value="1"/>
</dbReference>
<dbReference type="InterPro" id="IPR001245">
    <property type="entry name" value="Ser-Thr/Tyr_kinase_cat_dom"/>
</dbReference>
<dbReference type="SUPFAM" id="SSF56112">
    <property type="entry name" value="Protein kinase-like (PK-like)"/>
    <property type="match status" value="1"/>
</dbReference>
<keyword evidence="1 10" id="KW-0723">Serine/threonine-protein kinase</keyword>
<dbReference type="InterPro" id="IPR000719">
    <property type="entry name" value="Prot_kinase_dom"/>
</dbReference>
<comment type="caution">
    <text evidence="13">The sequence shown here is derived from an EMBL/GenBank/DDBJ whole genome shotgun (WGS) entry which is preliminary data.</text>
</comment>
<comment type="similarity">
    <text evidence="8 11">Belongs to the protein kinase superfamily. Ser/Thr protein kinase family. CK2 subfamily.</text>
</comment>
<feature type="domain" description="Protein kinase" evidence="12">
    <location>
        <begin position="130"/>
        <end position="405"/>
    </location>
</feature>
<dbReference type="GO" id="GO:0051726">
    <property type="term" value="P:regulation of cell cycle"/>
    <property type="evidence" value="ECO:0007669"/>
    <property type="project" value="TreeGrafter"/>
</dbReference>
<dbReference type="OrthoDB" id="10254671at2759"/>
<evidence type="ECO:0000259" key="12">
    <source>
        <dbReference type="PROSITE" id="PS50011"/>
    </source>
</evidence>
<evidence type="ECO:0000256" key="5">
    <source>
        <dbReference type="ARBA" id="ARBA00022840"/>
    </source>
</evidence>
<proteinExistence type="inferred from homology"/>
<evidence type="ECO:0000256" key="7">
    <source>
        <dbReference type="ARBA" id="ARBA00048679"/>
    </source>
</evidence>